<sequence length="165" mass="18912">MKNIILVLIFVFTTVGLSIGQVPEKMPAFSKFSDMNTGAKFTSDSLNSKHTQVFILFDPGCGHCQELGQGISKSLDKIRQDVDFYFISMQEKPLVDGYINMFAKGLRNDKRVKFLYDPEGEFILSFNPKNFPSTYIYEAKSLQIIKQFDGENRVETLLPYLQKRD</sequence>
<name>A0AAJ4X9R4_9SPHI</name>
<dbReference type="EMBL" id="LT906468">
    <property type="protein sequence ID" value="SNV45164.1"/>
    <property type="molecule type" value="Genomic_DNA"/>
</dbReference>
<dbReference type="AlphaFoldDB" id="A0AAJ4X9R4"/>
<dbReference type="Proteomes" id="UP000215355">
    <property type="component" value="Chromosome 1"/>
</dbReference>
<evidence type="ECO:0000313" key="3">
    <source>
        <dbReference type="Proteomes" id="UP000215355"/>
    </source>
</evidence>
<protein>
    <recommendedName>
        <fullName evidence="1">Thioredoxin domain-containing protein</fullName>
    </recommendedName>
</protein>
<dbReference type="InterPro" id="IPR013766">
    <property type="entry name" value="Thioredoxin_domain"/>
</dbReference>
<dbReference type="InterPro" id="IPR036249">
    <property type="entry name" value="Thioredoxin-like_sf"/>
</dbReference>
<accession>A0AAJ4X9R4</accession>
<dbReference type="PROSITE" id="PS51352">
    <property type="entry name" value="THIOREDOXIN_2"/>
    <property type="match status" value="1"/>
</dbReference>
<evidence type="ECO:0000313" key="2">
    <source>
        <dbReference type="EMBL" id="SNV45164.1"/>
    </source>
</evidence>
<dbReference type="KEGG" id="smiz:4412673_01047"/>
<reference evidence="2 3" key="1">
    <citation type="submission" date="2017-06" db="EMBL/GenBank/DDBJ databases">
        <authorList>
            <consortium name="Pathogen Informatics"/>
        </authorList>
    </citation>
    <scope>NUCLEOTIDE SEQUENCE [LARGE SCALE GENOMIC DNA]</scope>
    <source>
        <strain evidence="2 3">NCTC12149</strain>
    </source>
</reference>
<dbReference type="Gene3D" id="3.40.30.10">
    <property type="entry name" value="Glutaredoxin"/>
    <property type="match status" value="1"/>
</dbReference>
<organism evidence="2 3">
    <name type="scientific">Sphingobacterium mizutaii</name>
    <dbReference type="NCBI Taxonomy" id="1010"/>
    <lineage>
        <taxon>Bacteria</taxon>
        <taxon>Pseudomonadati</taxon>
        <taxon>Bacteroidota</taxon>
        <taxon>Sphingobacteriia</taxon>
        <taxon>Sphingobacteriales</taxon>
        <taxon>Sphingobacteriaceae</taxon>
        <taxon>Sphingobacterium</taxon>
    </lineage>
</organism>
<proteinExistence type="predicted"/>
<evidence type="ECO:0000259" key="1">
    <source>
        <dbReference type="PROSITE" id="PS51352"/>
    </source>
</evidence>
<feature type="domain" description="Thioredoxin" evidence="1">
    <location>
        <begin position="20"/>
        <end position="150"/>
    </location>
</feature>
<dbReference type="RefSeq" id="WP_093098959.1">
    <property type="nucleotide sequence ID" value="NZ_FNGK01000003.1"/>
</dbReference>
<dbReference type="SUPFAM" id="SSF52833">
    <property type="entry name" value="Thioredoxin-like"/>
    <property type="match status" value="1"/>
</dbReference>
<gene>
    <name evidence="2" type="ORF">SAMEA4412673_01047</name>
</gene>